<evidence type="ECO:0000313" key="2">
    <source>
        <dbReference type="EMBL" id="MCZ4553060.1"/>
    </source>
</evidence>
<name>A0ABT4N271_GORRU</name>
<sequence length="60" mass="5927">MTSENSQPEVEATDDVLVPATPGAEKLGSPASAPVIEDDDAVLAPATPGAEHLGDAADDA</sequence>
<dbReference type="Proteomes" id="UP001067235">
    <property type="component" value="Unassembled WGS sequence"/>
</dbReference>
<evidence type="ECO:0000313" key="3">
    <source>
        <dbReference type="Proteomes" id="UP001067235"/>
    </source>
</evidence>
<comment type="caution">
    <text evidence="2">The sequence shown here is derived from an EMBL/GenBank/DDBJ whole genome shotgun (WGS) entry which is preliminary data.</text>
</comment>
<accession>A0ABT4N271</accession>
<dbReference type="RefSeq" id="WP_301573692.1">
    <property type="nucleotide sequence ID" value="NZ_JAPWIE010000008.1"/>
</dbReference>
<feature type="region of interest" description="Disordered" evidence="1">
    <location>
        <begin position="1"/>
        <end position="32"/>
    </location>
</feature>
<gene>
    <name evidence="2" type="ORF">O4213_23935</name>
</gene>
<dbReference type="EMBL" id="JAPWIE010000008">
    <property type="protein sequence ID" value="MCZ4553060.1"/>
    <property type="molecule type" value="Genomic_DNA"/>
</dbReference>
<evidence type="ECO:0000256" key="1">
    <source>
        <dbReference type="SAM" id="MobiDB-lite"/>
    </source>
</evidence>
<proteinExistence type="predicted"/>
<organism evidence="2 3">
    <name type="scientific">Gordonia rubripertincta</name>
    <name type="common">Rhodococcus corallinus</name>
    <dbReference type="NCBI Taxonomy" id="36822"/>
    <lineage>
        <taxon>Bacteria</taxon>
        <taxon>Bacillati</taxon>
        <taxon>Actinomycetota</taxon>
        <taxon>Actinomycetes</taxon>
        <taxon>Mycobacteriales</taxon>
        <taxon>Gordoniaceae</taxon>
        <taxon>Gordonia</taxon>
    </lineage>
</organism>
<reference evidence="2" key="1">
    <citation type="submission" date="2022-12" db="EMBL/GenBank/DDBJ databases">
        <authorList>
            <person name="Krivoruchko A.V."/>
            <person name="Elkin A."/>
        </authorList>
    </citation>
    <scope>NUCLEOTIDE SEQUENCE</scope>
    <source>
        <strain evidence="2">IEGM 1388</strain>
    </source>
</reference>
<protein>
    <submittedName>
        <fullName evidence="2">Uncharacterized protein</fullName>
    </submittedName>
</protein>
<keyword evidence="3" id="KW-1185">Reference proteome</keyword>
<feature type="region of interest" description="Disordered" evidence="1">
    <location>
        <begin position="41"/>
        <end position="60"/>
    </location>
</feature>